<dbReference type="CDD" id="cd02024">
    <property type="entry name" value="NRK1"/>
    <property type="match status" value="1"/>
</dbReference>
<dbReference type="SUPFAM" id="SSF52540">
    <property type="entry name" value="P-loop containing nucleoside triphosphate hydrolases"/>
    <property type="match status" value="1"/>
</dbReference>
<dbReference type="OrthoDB" id="10041966at2759"/>
<gene>
    <name evidence="2" type="ORF">N7496_005874</name>
</gene>
<sequence length="370" mass="40829">MTSPELAELEKALIVGISGPSSSGKTTLARLLQRIFYGVSLDSSLRLSSAQDNDNDNETKDKLNTFIIHEDDFYYPDDQIPHPHRIPYTTTPSGKTVQDWDTSAAIDTSFLAQALSYVRIHGHLPPRLQSKEDQNENAGPCVSDDLVVELRRDVEARIAAAEQGSIRPTLVFMEGFLLYAPPEGFEYKSKTKGGDGELQGVGDEHYPTDHSVLRPVHAQIGLPLFLPAPYSTVKARREGRSGYVTIGPAPEPPTTVTATVLNDQQQKQQPQQEIDLDGEDDRPPQNFWTDPPGYVDDIVWPRYVRDHAWLLVDGDSQGEKEGDIVQRVGEGVDVRLDVGVKVAPGKGAVGMEVVLRWAVEEVMAFYLGGQ</sequence>
<reference evidence="2" key="1">
    <citation type="submission" date="2022-11" db="EMBL/GenBank/DDBJ databases">
        <authorList>
            <person name="Petersen C."/>
        </authorList>
    </citation>
    <scope>NUCLEOTIDE SEQUENCE</scope>
    <source>
        <strain evidence="2">IBT 29864</strain>
    </source>
</reference>
<dbReference type="InterPro" id="IPR027417">
    <property type="entry name" value="P-loop_NTPase"/>
</dbReference>
<dbReference type="RefSeq" id="XP_056554216.1">
    <property type="nucleotide sequence ID" value="XM_056698803.1"/>
</dbReference>
<reference evidence="2" key="2">
    <citation type="journal article" date="2023" name="IMA Fungus">
        <title>Comparative genomic study of the Penicillium genus elucidates a diverse pangenome and 15 lateral gene transfer events.</title>
        <authorList>
            <person name="Petersen C."/>
            <person name="Sorensen T."/>
            <person name="Nielsen M.R."/>
            <person name="Sondergaard T.E."/>
            <person name="Sorensen J.L."/>
            <person name="Fitzpatrick D.A."/>
            <person name="Frisvad J.C."/>
            <person name="Nielsen K.L."/>
        </authorList>
    </citation>
    <scope>NUCLEOTIDE SEQUENCE</scope>
    <source>
        <strain evidence="2">IBT 29864</strain>
    </source>
</reference>
<dbReference type="EMBL" id="JAPZBS010000005">
    <property type="protein sequence ID" value="KAJ5369782.1"/>
    <property type="molecule type" value="Genomic_DNA"/>
</dbReference>
<evidence type="ECO:0000313" key="2">
    <source>
        <dbReference type="EMBL" id="KAJ5369782.1"/>
    </source>
</evidence>
<organism evidence="2 3">
    <name type="scientific">Penicillium cataractarum</name>
    <dbReference type="NCBI Taxonomy" id="2100454"/>
    <lineage>
        <taxon>Eukaryota</taxon>
        <taxon>Fungi</taxon>
        <taxon>Dikarya</taxon>
        <taxon>Ascomycota</taxon>
        <taxon>Pezizomycotina</taxon>
        <taxon>Eurotiomycetes</taxon>
        <taxon>Eurotiomycetidae</taxon>
        <taxon>Eurotiales</taxon>
        <taxon>Aspergillaceae</taxon>
        <taxon>Penicillium</taxon>
    </lineage>
</organism>
<evidence type="ECO:0000256" key="1">
    <source>
        <dbReference type="SAM" id="MobiDB-lite"/>
    </source>
</evidence>
<keyword evidence="3" id="KW-1185">Reference proteome</keyword>
<dbReference type="GeneID" id="81437982"/>
<comment type="caution">
    <text evidence="2">The sequence shown here is derived from an EMBL/GenBank/DDBJ whole genome shotgun (WGS) entry which is preliminary data.</text>
</comment>
<dbReference type="Proteomes" id="UP001147782">
    <property type="component" value="Unassembled WGS sequence"/>
</dbReference>
<dbReference type="Gene3D" id="3.40.50.300">
    <property type="entry name" value="P-loop containing nucleotide triphosphate hydrolases"/>
    <property type="match status" value="1"/>
</dbReference>
<evidence type="ECO:0008006" key="4">
    <source>
        <dbReference type="Google" id="ProtNLM"/>
    </source>
</evidence>
<feature type="region of interest" description="Disordered" evidence="1">
    <location>
        <begin position="263"/>
        <end position="291"/>
    </location>
</feature>
<protein>
    <recommendedName>
        <fullName evidence="4">Phosphoribulokinase/uridine kinase domain-containing protein</fullName>
    </recommendedName>
</protein>
<name>A0A9W9S153_9EURO</name>
<feature type="compositionally biased region" description="Low complexity" evidence="1">
    <location>
        <begin position="263"/>
        <end position="272"/>
    </location>
</feature>
<evidence type="ECO:0000313" key="3">
    <source>
        <dbReference type="Proteomes" id="UP001147782"/>
    </source>
</evidence>
<dbReference type="AlphaFoldDB" id="A0A9W9S153"/>
<accession>A0A9W9S153</accession>
<proteinExistence type="predicted"/>